<evidence type="ECO:0000256" key="1">
    <source>
        <dbReference type="ARBA" id="ARBA00022679"/>
    </source>
</evidence>
<feature type="binding site" evidence="5">
    <location>
        <position position="75"/>
    </location>
    <ligand>
        <name>ATP</name>
        <dbReference type="ChEBI" id="CHEBI:30616"/>
    </ligand>
</feature>
<dbReference type="InterPro" id="IPR008271">
    <property type="entry name" value="Ser/Thr_kinase_AS"/>
</dbReference>
<dbReference type="OrthoDB" id="8955at10239"/>
<keyword evidence="8" id="KW-1185">Reference proteome</keyword>
<evidence type="ECO:0000259" key="6">
    <source>
        <dbReference type="PROSITE" id="PS50011"/>
    </source>
</evidence>
<proteinExistence type="predicted"/>
<dbReference type="PROSITE" id="PS00107">
    <property type="entry name" value="PROTEIN_KINASE_ATP"/>
    <property type="match status" value="1"/>
</dbReference>
<dbReference type="SUPFAM" id="SSF56112">
    <property type="entry name" value="Protein kinase-like (PK-like)"/>
    <property type="match status" value="1"/>
</dbReference>
<dbReference type="PANTHER" id="PTHR44329">
    <property type="entry name" value="SERINE/THREONINE-PROTEIN KINASE TNNI3K-RELATED"/>
    <property type="match status" value="1"/>
</dbReference>
<dbReference type="FunFam" id="3.30.200.20:FF:000180">
    <property type="entry name" value="serine/threonine-protein kinase STY46-like"/>
    <property type="match status" value="1"/>
</dbReference>
<evidence type="ECO:0000313" key="8">
    <source>
        <dbReference type="Proteomes" id="UP000203826"/>
    </source>
</evidence>
<dbReference type="InterPro" id="IPR017441">
    <property type="entry name" value="Protein_kinase_ATP_BS"/>
</dbReference>
<dbReference type="EMBL" id="KT820662">
    <property type="protein sequence ID" value="ALH23059.1"/>
    <property type="molecule type" value="Genomic_DNA"/>
</dbReference>
<dbReference type="InterPro" id="IPR051681">
    <property type="entry name" value="Ser/Thr_Kinases-Pseudokinases"/>
</dbReference>
<evidence type="ECO:0000256" key="2">
    <source>
        <dbReference type="ARBA" id="ARBA00022741"/>
    </source>
</evidence>
<keyword evidence="3 7" id="KW-0418">Kinase</keyword>
<dbReference type="SMART" id="SM00220">
    <property type="entry name" value="S_TKc"/>
    <property type="match status" value="1"/>
</dbReference>
<evidence type="ECO:0000256" key="4">
    <source>
        <dbReference type="ARBA" id="ARBA00022840"/>
    </source>
</evidence>
<dbReference type="PANTHER" id="PTHR44329:SF298">
    <property type="entry name" value="MIXED LINEAGE KINASE DOMAIN-LIKE PROTEIN"/>
    <property type="match status" value="1"/>
</dbReference>
<dbReference type="Gene3D" id="1.10.510.10">
    <property type="entry name" value="Transferase(Phosphotransferase) domain 1"/>
    <property type="match status" value="1"/>
</dbReference>
<dbReference type="GO" id="GO:0004674">
    <property type="term" value="F:protein serine/threonine kinase activity"/>
    <property type="evidence" value="ECO:0007669"/>
    <property type="project" value="TreeGrafter"/>
</dbReference>
<keyword evidence="2 5" id="KW-0547">Nucleotide-binding</keyword>
<dbReference type="Pfam" id="PF00069">
    <property type="entry name" value="Pkinase"/>
    <property type="match status" value="1"/>
</dbReference>
<dbReference type="PROSITE" id="PS50011">
    <property type="entry name" value="PROTEIN_KINASE_DOM"/>
    <property type="match status" value="1"/>
</dbReference>
<keyword evidence="1" id="KW-0808">Transferase</keyword>
<gene>
    <name evidence="7" type="ORF">ceV_153</name>
</gene>
<dbReference type="PROSITE" id="PS00108">
    <property type="entry name" value="PROTEIN_KINASE_ST"/>
    <property type="match status" value="1"/>
</dbReference>
<dbReference type="Proteomes" id="UP000203826">
    <property type="component" value="Segment"/>
</dbReference>
<evidence type="ECO:0000256" key="3">
    <source>
        <dbReference type="ARBA" id="ARBA00022777"/>
    </source>
</evidence>
<dbReference type="GO" id="GO:0005524">
    <property type="term" value="F:ATP binding"/>
    <property type="evidence" value="ECO:0007669"/>
    <property type="project" value="UniProtKB-UniRule"/>
</dbReference>
<dbReference type="InterPro" id="IPR000719">
    <property type="entry name" value="Prot_kinase_dom"/>
</dbReference>
<sequence>MFVQKEHWKQIDFKTCDISLHGGVPKQFYTIREKQFGDWEIPPWELFIYQDKILGEGSFSKVYLAKWRETLVVAKVIDETICQEKKELVLREFNIMTKLHHPNIVQFLGYIDNPFIIVMEYIPKGNLLTNIPKISKTQKINIMKDILKGLVYIHNRKPYSLIHRDIKPTNILLTNSKVAKITDFGLSKFYSIEKNYSYENLSELDNEANSELTTPIGTERYMAPETKSNKYNNKIDIYSCGIMLYEMFENKRYIPYTNMQWVWTPKKIKKIIINNMLSKNPDDRPEALTILRLLEK</sequence>
<keyword evidence="4 5" id="KW-0067">ATP-binding</keyword>
<protein>
    <submittedName>
        <fullName evidence="7">Serine/threonine Mitogen-activated Protein kinase</fullName>
    </submittedName>
</protein>
<name>A0A0N9R0R5_9VIRU</name>
<organism evidence="7 8">
    <name type="scientific">Chrysochromulina ericina virus CeV-01B</name>
    <dbReference type="NCBI Taxonomy" id="3070830"/>
    <lineage>
        <taxon>Viruses</taxon>
        <taxon>Varidnaviria</taxon>
        <taxon>Bamfordvirae</taxon>
        <taxon>Nucleocytoviricota</taxon>
        <taxon>Megaviricetes</taxon>
        <taxon>Imitervirales</taxon>
        <taxon>Mesomimiviridae</taxon>
        <taxon>Tethysvirus</taxon>
        <taxon>Tethysvirus raunefjordenense</taxon>
    </lineage>
</organism>
<accession>A0A0N9R0R5</accession>
<dbReference type="InterPro" id="IPR011009">
    <property type="entry name" value="Kinase-like_dom_sf"/>
</dbReference>
<dbReference type="KEGG" id="vg:26049020"/>
<evidence type="ECO:0000256" key="5">
    <source>
        <dbReference type="PROSITE-ProRule" id="PRU10141"/>
    </source>
</evidence>
<feature type="domain" description="Protein kinase" evidence="6">
    <location>
        <begin position="48"/>
        <end position="296"/>
    </location>
</feature>
<reference evidence="7 8" key="1">
    <citation type="journal article" date="2015" name="Genome Announc.">
        <title>The 474-Kilobase-Pair Complete Genome Sequence of CeV-01B, a Virus Infecting Haptolina (Chrysochromulina) ericina (Prymnesiophyceae).</title>
        <authorList>
            <person name="Gallot-Lavallee L."/>
            <person name="Pagarete A."/>
            <person name="Legendre M."/>
            <person name="Santini S."/>
            <person name="Sandaa R.A."/>
            <person name="Himmelbauer H."/>
            <person name="Ogata H."/>
            <person name="Bratbak G."/>
            <person name="Claverie J.M."/>
        </authorList>
    </citation>
    <scope>NUCLEOTIDE SEQUENCE [LARGE SCALE GENOMIC DNA]</scope>
    <source>
        <strain evidence="7">CeV-01B</strain>
    </source>
</reference>
<evidence type="ECO:0000313" key="7">
    <source>
        <dbReference type="EMBL" id="ALH23059.1"/>
    </source>
</evidence>